<feature type="signal peptide" evidence="1">
    <location>
        <begin position="1"/>
        <end position="25"/>
    </location>
</feature>
<dbReference type="GO" id="GO:0016829">
    <property type="term" value="F:lyase activity"/>
    <property type="evidence" value="ECO:0007669"/>
    <property type="project" value="UniProtKB-KW"/>
</dbReference>
<proteinExistence type="predicted"/>
<sequence length="618" mass="68398">MKYKSIVIKCCLLLSLLILSTNSFAQRQMEKLGRGLVALRTGKDSVFLSWRILGTEPDDISFNLYRQTGSLPAKKLNQFPLTTGTNFTDGNVNPELENKYFIKPIINKHQQLAEKAFLLKPKTPVQQYLNIPLHTPAGYVPNDASIGDLDGDGEYDIVLHQTGRGRDNSSNGITDPPIFQAYELDGTFLWEINLGKNIREGAHYTQFMVYDLDGDGIAEFACKTADGTVDGKGKVIGDSTKDYRNKNGKILSGPEFFTIFNGKTGAALATTLYLPERGNIAAWGGVGGNGKNDSTGNRVDRFTACIAYLDGIHPSLVMGRGYYGRTVLAAWDWRNGKLTSRWVFDSSDEKNAYSGMGNHNLSVADVDGDGKDEIIFGSMCIDDNGKGLYTTGLRHGDALHVSDFDPQRPGLEVFGVHEIEEGTKGCGVALYDAKTGEILWHASEDEDVGRGVADNIDNTRIGAQMWWSDSNGLFDNKGNRIGSQPTSTNFLIYWDEDLSRELLDGNHIDKYNHGNLLTAIGAVANNGTKSTPVLSADIFGDWREELILRSQDNQSLRIYTTTIPTTHRTYTLMHDPQYRLSIAWQNVGYNQPPHTGFYFGLDMKKAPKPNIILVEPHH</sequence>
<evidence type="ECO:0000313" key="5">
    <source>
        <dbReference type="Proteomes" id="UP000274046"/>
    </source>
</evidence>
<dbReference type="Gene3D" id="2.60.40.10">
    <property type="entry name" value="Immunoglobulins"/>
    <property type="match status" value="1"/>
</dbReference>
<gene>
    <name evidence="4" type="ORF">D7004_11365</name>
</gene>
<evidence type="ECO:0000259" key="3">
    <source>
        <dbReference type="Pfam" id="PF21348"/>
    </source>
</evidence>
<dbReference type="InterPro" id="IPR034641">
    <property type="entry name" value="RGL11"/>
</dbReference>
<dbReference type="Pfam" id="PF18370">
    <property type="entry name" value="RGI_lyase"/>
    <property type="match status" value="1"/>
</dbReference>
<dbReference type="EMBL" id="RBEE01000023">
    <property type="protein sequence ID" value="RNL52176.1"/>
    <property type="molecule type" value="Genomic_DNA"/>
</dbReference>
<dbReference type="OrthoDB" id="9802318at2"/>
<name>A0A3N0BSZ4_9SPHI</name>
<dbReference type="InterPro" id="IPR013783">
    <property type="entry name" value="Ig-like_fold"/>
</dbReference>
<evidence type="ECO:0000313" key="4">
    <source>
        <dbReference type="EMBL" id="RNL52176.1"/>
    </source>
</evidence>
<keyword evidence="5" id="KW-1185">Reference proteome</keyword>
<feature type="domain" description="Rhamnogalacturonan lyase family 11 C-terminal" evidence="3">
    <location>
        <begin position="138"/>
        <end position="609"/>
    </location>
</feature>
<reference evidence="4 5" key="1">
    <citation type="submission" date="2018-10" db="EMBL/GenBank/DDBJ databases">
        <title>Genome sequencing of Pedobacter jejuensis TNB23.</title>
        <authorList>
            <person name="Cho Y.-J."/>
            <person name="Cho A."/>
            <person name="Kim O.-S."/>
        </authorList>
    </citation>
    <scope>NUCLEOTIDE SEQUENCE [LARGE SCALE GENOMIC DNA]</scope>
    <source>
        <strain evidence="4 5">TNB23</strain>
    </source>
</reference>
<keyword evidence="4" id="KW-0456">Lyase</keyword>
<accession>A0A3N0BSZ4</accession>
<dbReference type="InterPro" id="IPR049366">
    <property type="entry name" value="RGL11_C"/>
</dbReference>
<dbReference type="Pfam" id="PF21348">
    <property type="entry name" value="RGL11_C"/>
    <property type="match status" value="1"/>
</dbReference>
<dbReference type="SUPFAM" id="SSF69318">
    <property type="entry name" value="Integrin alpha N-terminal domain"/>
    <property type="match status" value="1"/>
</dbReference>
<dbReference type="InterPro" id="IPR041624">
    <property type="entry name" value="RGI_lyase"/>
</dbReference>
<dbReference type="Proteomes" id="UP000274046">
    <property type="component" value="Unassembled WGS sequence"/>
</dbReference>
<dbReference type="PANTHER" id="PTHR43118">
    <property type="entry name" value="RHAMNOGALACTURONAN LYASE (EUROFUNG)"/>
    <property type="match status" value="1"/>
</dbReference>
<evidence type="ECO:0000256" key="1">
    <source>
        <dbReference type="SAM" id="SignalP"/>
    </source>
</evidence>
<organism evidence="4 5">
    <name type="scientific">Pedobacter jejuensis</name>
    <dbReference type="NCBI Taxonomy" id="1268550"/>
    <lineage>
        <taxon>Bacteria</taxon>
        <taxon>Pseudomonadati</taxon>
        <taxon>Bacteroidota</taxon>
        <taxon>Sphingobacteriia</taxon>
        <taxon>Sphingobacteriales</taxon>
        <taxon>Sphingobacteriaceae</taxon>
        <taxon>Pedobacter</taxon>
    </lineage>
</organism>
<dbReference type="AlphaFoldDB" id="A0A3N0BSZ4"/>
<protein>
    <submittedName>
        <fullName evidence="4">Rhamnogalacturonan lyase</fullName>
    </submittedName>
</protein>
<feature type="chain" id="PRO_5018320906" evidence="1">
    <location>
        <begin position="26"/>
        <end position="618"/>
    </location>
</feature>
<feature type="domain" description="Rhamnogalacturonan I lyase beta-sheet" evidence="2">
    <location>
        <begin position="27"/>
        <end position="114"/>
    </location>
</feature>
<comment type="caution">
    <text evidence="4">The sequence shown here is derived from an EMBL/GenBank/DDBJ whole genome shotgun (WGS) entry which is preliminary data.</text>
</comment>
<dbReference type="RefSeq" id="WP_123205981.1">
    <property type="nucleotide sequence ID" value="NZ_RBEE01000023.1"/>
</dbReference>
<dbReference type="InterPro" id="IPR028994">
    <property type="entry name" value="Integrin_alpha_N"/>
</dbReference>
<dbReference type="PANTHER" id="PTHR43118:SF1">
    <property type="entry name" value="RHAMNOGALACTURONAN LYASE (EUROFUNG)"/>
    <property type="match status" value="1"/>
</dbReference>
<keyword evidence="1" id="KW-0732">Signal</keyword>
<evidence type="ECO:0000259" key="2">
    <source>
        <dbReference type="Pfam" id="PF18370"/>
    </source>
</evidence>
<dbReference type="CDD" id="cd10318">
    <property type="entry name" value="RGL11"/>
    <property type="match status" value="1"/>
</dbReference>